<proteinExistence type="predicted"/>
<accession>A0A8T9BTY1</accession>
<evidence type="ECO:0000313" key="3">
    <source>
        <dbReference type="Proteomes" id="UP000469558"/>
    </source>
</evidence>
<dbReference type="InterPro" id="IPR032675">
    <property type="entry name" value="LRR_dom_sf"/>
</dbReference>
<dbReference type="OrthoDB" id="2125396at2759"/>
<feature type="non-terminal residue" evidence="2">
    <location>
        <position position="1"/>
    </location>
</feature>
<reference evidence="2 3" key="1">
    <citation type="submission" date="2018-05" db="EMBL/GenBank/DDBJ databases">
        <title>Genome sequencing and assembly of the regulated plant pathogen Lachnellula willkommii and related sister species for the development of diagnostic species identification markers.</title>
        <authorList>
            <person name="Giroux E."/>
            <person name="Bilodeau G."/>
        </authorList>
    </citation>
    <scope>NUCLEOTIDE SEQUENCE [LARGE SCALE GENOMIC DNA]</scope>
    <source>
        <strain evidence="2 3">CBS 268.59</strain>
    </source>
</reference>
<dbReference type="AlphaFoldDB" id="A0A8T9BTY1"/>
<comment type="caution">
    <text evidence="2">The sequence shown here is derived from an EMBL/GenBank/DDBJ whole genome shotgun (WGS) entry which is preliminary data.</text>
</comment>
<feature type="domain" description="F-box" evidence="1">
    <location>
        <begin position="51"/>
        <end position="97"/>
    </location>
</feature>
<dbReference type="InterPro" id="IPR036047">
    <property type="entry name" value="F-box-like_dom_sf"/>
</dbReference>
<organism evidence="2 3">
    <name type="scientific">Lachnellula suecica</name>
    <dbReference type="NCBI Taxonomy" id="602035"/>
    <lineage>
        <taxon>Eukaryota</taxon>
        <taxon>Fungi</taxon>
        <taxon>Dikarya</taxon>
        <taxon>Ascomycota</taxon>
        <taxon>Pezizomycotina</taxon>
        <taxon>Leotiomycetes</taxon>
        <taxon>Helotiales</taxon>
        <taxon>Lachnaceae</taxon>
        <taxon>Lachnellula</taxon>
    </lineage>
</organism>
<dbReference type="InterPro" id="IPR001810">
    <property type="entry name" value="F-box_dom"/>
</dbReference>
<evidence type="ECO:0000259" key="1">
    <source>
        <dbReference type="Pfam" id="PF12937"/>
    </source>
</evidence>
<dbReference type="Pfam" id="PF12937">
    <property type="entry name" value="F-box-like"/>
    <property type="match status" value="1"/>
</dbReference>
<dbReference type="Proteomes" id="UP000469558">
    <property type="component" value="Unassembled WGS sequence"/>
</dbReference>
<dbReference type="EMBL" id="QGMK01002053">
    <property type="protein sequence ID" value="TVY60886.1"/>
    <property type="molecule type" value="Genomic_DNA"/>
</dbReference>
<sequence>MALDAQSNWNVEMSQPLKVKMPFRSHSRQQVEAPSLVRTIHLKPSAREILLPTEILTEILSYIPLRPASQPLFWACTLVSRSWYAASIARLYSRPHLHGGNFHRFVDTVCPSKNANIRHSALAPLVRRLDMGELVHNASKSLTARLLGRLKGNIEEFVAPQASFGINSFAALSKCSRLRHLDLSLISASISNKLLFQTLKNLQDLETLFFPRSS</sequence>
<dbReference type="Gene3D" id="3.80.10.10">
    <property type="entry name" value="Ribonuclease Inhibitor"/>
    <property type="match status" value="1"/>
</dbReference>
<name>A0A8T9BTY1_9HELO</name>
<dbReference type="SUPFAM" id="SSF81383">
    <property type="entry name" value="F-box domain"/>
    <property type="match status" value="1"/>
</dbReference>
<protein>
    <submittedName>
        <fullName evidence="2">F-box protein</fullName>
    </submittedName>
</protein>
<evidence type="ECO:0000313" key="2">
    <source>
        <dbReference type="EMBL" id="TVY60886.1"/>
    </source>
</evidence>
<gene>
    <name evidence="2" type="primary">YDR306C</name>
    <name evidence="2" type="ORF">LSUE1_G009261</name>
</gene>
<keyword evidence="3" id="KW-1185">Reference proteome</keyword>